<dbReference type="InterPro" id="IPR045851">
    <property type="entry name" value="AMP-bd_C_sf"/>
</dbReference>
<dbReference type="EC" id="6.2.1.3" evidence="5"/>
<feature type="domain" description="AMP-dependent synthetase/ligase" evidence="3">
    <location>
        <begin position="14"/>
        <end position="367"/>
    </location>
</feature>
<sequence length="515" mass="56721">MFDPIRNLSLYSVLEEHVRSYPGKIAHAMGARRFTFADLLERVDRLINALDKAGVKSGDRILWLGQNSDGIMELLIAASQLNAMLCPTNWRQSRAELADQIDDLEPAVIVWQEQEVGKEIAAARELAVFKDGLWLLHDGEGKGSYEGFIESASRDRNDHREVDTALGALIIYTAAFDGRPNGAVLSQNTILLENLVLAPTMRISNQTVFLAVGPLFHLGTLMQCLTVFHMGGTNVFVRRTDAMSIAQAIDAEKCTRTWLVGKTMDEIVDLNADGRFELKSLRSVPHTDAWNAMVTVEQLDTLVPGYGQTEVMGLAVLPYYGSGTTGIFGRPSPLCQMRIVDEGDRDVEPGEVGEIVFRGPIVMNGYWNRPELNAKRHRGGWHHTNDLGKREADGSLSFIGPKVQMIKSGVENIYPAEVEACIRKHPDVADCAIIGIPDAKWIQSVKAIVALRPDAKATSRDIIEHCRERIASYKKPSSVEFRESIPRGATGGIDYKALDEAYGGGNYPGGTTRTS</sequence>
<keyword evidence="6" id="KW-1185">Reference proteome</keyword>
<dbReference type="Gene3D" id="3.30.300.30">
    <property type="match status" value="1"/>
</dbReference>
<keyword evidence="2 5" id="KW-0436">Ligase</keyword>
<accession>A0ABU1X689</accession>
<evidence type="ECO:0000256" key="1">
    <source>
        <dbReference type="ARBA" id="ARBA00006432"/>
    </source>
</evidence>
<organism evidence="5 6">
    <name type="scientific">Sphingobium xenophagum</name>
    <dbReference type="NCBI Taxonomy" id="121428"/>
    <lineage>
        <taxon>Bacteria</taxon>
        <taxon>Pseudomonadati</taxon>
        <taxon>Pseudomonadota</taxon>
        <taxon>Alphaproteobacteria</taxon>
        <taxon>Sphingomonadales</taxon>
        <taxon>Sphingomonadaceae</taxon>
        <taxon>Sphingobium</taxon>
    </lineage>
</organism>
<dbReference type="Gene3D" id="3.40.50.12780">
    <property type="entry name" value="N-terminal domain of ligase-like"/>
    <property type="match status" value="1"/>
</dbReference>
<dbReference type="InterPro" id="IPR042099">
    <property type="entry name" value="ANL_N_sf"/>
</dbReference>
<evidence type="ECO:0000313" key="5">
    <source>
        <dbReference type="EMBL" id="MDR7157090.1"/>
    </source>
</evidence>
<dbReference type="InterPro" id="IPR025110">
    <property type="entry name" value="AMP-bd_C"/>
</dbReference>
<dbReference type="SUPFAM" id="SSF56801">
    <property type="entry name" value="Acetyl-CoA synthetase-like"/>
    <property type="match status" value="1"/>
</dbReference>
<comment type="similarity">
    <text evidence="1">Belongs to the ATP-dependent AMP-binding enzyme family.</text>
</comment>
<dbReference type="PANTHER" id="PTHR43201:SF5">
    <property type="entry name" value="MEDIUM-CHAIN ACYL-COA LIGASE ACSF2, MITOCHONDRIAL"/>
    <property type="match status" value="1"/>
</dbReference>
<reference evidence="5 6" key="1">
    <citation type="submission" date="2023-07" db="EMBL/GenBank/DDBJ databases">
        <title>Sorghum-associated microbial communities from plants grown in Nebraska, USA.</title>
        <authorList>
            <person name="Schachtman D."/>
        </authorList>
    </citation>
    <scope>NUCLEOTIDE SEQUENCE [LARGE SCALE GENOMIC DNA]</scope>
    <source>
        <strain evidence="5 6">4256</strain>
    </source>
</reference>
<dbReference type="RefSeq" id="WP_310227619.1">
    <property type="nucleotide sequence ID" value="NZ_JAVDWV010000028.1"/>
</dbReference>
<dbReference type="Pfam" id="PF00501">
    <property type="entry name" value="AMP-binding"/>
    <property type="match status" value="1"/>
</dbReference>
<dbReference type="GO" id="GO:0004467">
    <property type="term" value="F:long-chain fatty acid-CoA ligase activity"/>
    <property type="evidence" value="ECO:0007669"/>
    <property type="project" value="UniProtKB-EC"/>
</dbReference>
<evidence type="ECO:0000259" key="4">
    <source>
        <dbReference type="Pfam" id="PF13193"/>
    </source>
</evidence>
<dbReference type="InterPro" id="IPR000873">
    <property type="entry name" value="AMP-dep_synth/lig_dom"/>
</dbReference>
<name>A0ABU1X689_SPHXE</name>
<dbReference type="EMBL" id="JAVDWV010000028">
    <property type="protein sequence ID" value="MDR7157090.1"/>
    <property type="molecule type" value="Genomic_DNA"/>
</dbReference>
<dbReference type="PANTHER" id="PTHR43201">
    <property type="entry name" value="ACYL-COA SYNTHETASE"/>
    <property type="match status" value="1"/>
</dbReference>
<protein>
    <submittedName>
        <fullName evidence="5">Long-chain acyl-CoA synthetase</fullName>
        <ecNumber evidence="5">6.2.1.3</ecNumber>
    </submittedName>
</protein>
<evidence type="ECO:0000256" key="2">
    <source>
        <dbReference type="ARBA" id="ARBA00022598"/>
    </source>
</evidence>
<evidence type="ECO:0000259" key="3">
    <source>
        <dbReference type="Pfam" id="PF00501"/>
    </source>
</evidence>
<feature type="domain" description="AMP-binding enzyme C-terminal" evidence="4">
    <location>
        <begin position="417"/>
        <end position="491"/>
    </location>
</feature>
<dbReference type="Proteomes" id="UP001267638">
    <property type="component" value="Unassembled WGS sequence"/>
</dbReference>
<dbReference type="CDD" id="cd17636">
    <property type="entry name" value="PtmA"/>
    <property type="match status" value="1"/>
</dbReference>
<gene>
    <name evidence="5" type="ORF">J2W40_003938</name>
</gene>
<comment type="caution">
    <text evidence="5">The sequence shown here is derived from an EMBL/GenBank/DDBJ whole genome shotgun (WGS) entry which is preliminary data.</text>
</comment>
<dbReference type="Pfam" id="PF13193">
    <property type="entry name" value="AMP-binding_C"/>
    <property type="match status" value="1"/>
</dbReference>
<proteinExistence type="inferred from homology"/>
<evidence type="ECO:0000313" key="6">
    <source>
        <dbReference type="Proteomes" id="UP001267638"/>
    </source>
</evidence>